<dbReference type="InterPro" id="IPR021920">
    <property type="entry name" value="DUF3531"/>
</dbReference>
<accession>A0A0H5BLY5</accession>
<geneLocation type="nucleomorph" evidence="1"/>
<reference evidence="1" key="1">
    <citation type="journal article" date="2015" name="Genome Biol. Evol.">
        <title>Nucleomorph Genome Sequences of Two Chlorarachniophytes, Amorphochlora amoebiformis and Lotharella vacuolata.</title>
        <authorList>
            <person name="Suzuki S."/>
            <person name="Shirato S."/>
            <person name="Hirakawa Y."/>
            <person name="Ishida K."/>
        </authorList>
    </citation>
    <scope>NUCLEOTIDE SEQUENCE</scope>
    <source>
        <strain evidence="1">CCMP2058</strain>
    </source>
</reference>
<sequence length="205" mass="24362">MILNNIYKALKMNKHSIINNSKYKTPEWFRTSKSYIQKNKNYNSKYNCLYDFFFQESNHSTYTSNYPDNKNKTIIIEITNSSSMRVNMNINFFEKMNLNYKRIIRELILSWALLAKYGALDNKYFDLTGNTNNTIFSHSINRDIDFESLEHINELKFKENSLYLRFLPISSFNLGNLDFLCIEVLVKGIIGLDKDYNNIKKIIIY</sequence>
<dbReference type="EMBL" id="AB996604">
    <property type="protein sequence ID" value="BAS01977.1"/>
    <property type="molecule type" value="Genomic_DNA"/>
</dbReference>
<organism evidence="1">
    <name type="scientific">Amorphochlora amoebiformis</name>
    <dbReference type="NCBI Taxonomy" id="1561963"/>
    <lineage>
        <taxon>Eukaryota</taxon>
        <taxon>Sar</taxon>
        <taxon>Rhizaria</taxon>
        <taxon>Cercozoa</taxon>
        <taxon>Chlorarachniophyceae</taxon>
        <taxon>Amorphochlora</taxon>
    </lineage>
</organism>
<protein>
    <submittedName>
        <fullName evidence="1">Uncharacterized protein</fullName>
    </submittedName>
</protein>
<proteinExistence type="predicted"/>
<keyword evidence="1" id="KW-0542">Nucleomorph</keyword>
<dbReference type="Pfam" id="PF12049">
    <property type="entry name" value="DUF3531"/>
    <property type="match status" value="1"/>
</dbReference>
<dbReference type="AlphaFoldDB" id="A0A0H5BLY5"/>
<evidence type="ECO:0000313" key="1">
    <source>
        <dbReference type="EMBL" id="BAS01977.1"/>
    </source>
</evidence>
<name>A0A0H5BLY5_9EUKA</name>